<feature type="compositionally biased region" description="Basic and acidic residues" evidence="1">
    <location>
        <begin position="50"/>
        <end position="60"/>
    </location>
</feature>
<organism evidence="2 3">
    <name type="scientific">Anabaena subtropica FACHB-260</name>
    <dbReference type="NCBI Taxonomy" id="2692884"/>
    <lineage>
        <taxon>Bacteria</taxon>
        <taxon>Bacillati</taxon>
        <taxon>Cyanobacteriota</taxon>
        <taxon>Cyanophyceae</taxon>
        <taxon>Nostocales</taxon>
        <taxon>Nostocaceae</taxon>
        <taxon>Anabaena</taxon>
    </lineage>
</organism>
<name>A0ABR8CLQ6_9NOST</name>
<reference evidence="2 3" key="1">
    <citation type="journal article" date="2020" name="ISME J.">
        <title>Comparative genomics reveals insights into cyanobacterial evolution and habitat adaptation.</title>
        <authorList>
            <person name="Chen M.Y."/>
            <person name="Teng W.K."/>
            <person name="Zhao L."/>
            <person name="Hu C.X."/>
            <person name="Zhou Y.K."/>
            <person name="Han B.P."/>
            <person name="Song L.R."/>
            <person name="Shu W.S."/>
        </authorList>
    </citation>
    <scope>NUCLEOTIDE SEQUENCE [LARGE SCALE GENOMIC DNA]</scope>
    <source>
        <strain evidence="2 3">FACHB-260</strain>
    </source>
</reference>
<protein>
    <submittedName>
        <fullName evidence="2">Uncharacterized protein</fullName>
    </submittedName>
</protein>
<accession>A0ABR8CLQ6</accession>
<evidence type="ECO:0000256" key="1">
    <source>
        <dbReference type="SAM" id="MobiDB-lite"/>
    </source>
</evidence>
<feature type="region of interest" description="Disordered" evidence="1">
    <location>
        <begin position="44"/>
        <end position="64"/>
    </location>
</feature>
<keyword evidence="3" id="KW-1185">Reference proteome</keyword>
<gene>
    <name evidence="2" type="ORF">H6G18_08445</name>
</gene>
<dbReference type="EMBL" id="JACJRF010000010">
    <property type="protein sequence ID" value="MBD2344177.1"/>
    <property type="molecule type" value="Genomic_DNA"/>
</dbReference>
<evidence type="ECO:0000313" key="3">
    <source>
        <dbReference type="Proteomes" id="UP000607281"/>
    </source>
</evidence>
<dbReference type="Proteomes" id="UP000607281">
    <property type="component" value="Unassembled WGS sequence"/>
</dbReference>
<sequence length="180" mass="20085">MITTVDTAEGDRAKYTFELEKKSEIEENNSDFSRSPDHLRLEALPNIDSDGDRGGDREVIADQPAITPPNTQIIEGNVYWSRSLAKQVRVNKIYPSVKKADVSVAGDPFKKPRLAFSDLLMSEPLLAPGDRVEVLIGKHKGEILSISSIHEGQYWLKKEVRGFGKPVGPFIRDQLKRAAL</sequence>
<comment type="caution">
    <text evidence="2">The sequence shown here is derived from an EMBL/GenBank/DDBJ whole genome shotgun (WGS) entry which is preliminary data.</text>
</comment>
<evidence type="ECO:0000313" key="2">
    <source>
        <dbReference type="EMBL" id="MBD2344177.1"/>
    </source>
</evidence>
<proteinExistence type="predicted"/>